<gene>
    <name evidence="2" type="ORF">ABL78_2612</name>
</gene>
<sequence length="300" mass="34402">MATAAELGTGGVDATGKPIFVATEHTRYAASTDRELSDQEQLAWKSFQLWRTSMSVERRDSVYRTITNSDYTNFNIARHMMGTPYPVIDYTPSLLDSIMGIRLYEHAFSALAAIGYTNWIRSKPSTRNLKLLGPASFTISGGTFIMTELCFCYRSMFRLSGFLSNDYECRKFGVMETKERLEHKKDMWSKFAAYKKEWCRRFDYHVYGIRPGENFSLFSACWLPAWEPPYGKISDYPLRKNPYFLSSTPLRECYAESMHTAEAPKTDSAPLTRARPEVKYIFRGPINAGKSTKPSEPQEE</sequence>
<reference evidence="2 3" key="1">
    <citation type="journal article" date="2015" name="PLoS Pathog.">
        <title>Leptomonas seymouri: Adaptations to the Dixenous Life Cycle Analyzed by Genome Sequencing, Transcriptome Profiling and Co-infection with Leishmania donovani.</title>
        <authorList>
            <person name="Kraeva N."/>
            <person name="Butenko A."/>
            <person name="Hlavacova J."/>
            <person name="Kostygov A."/>
            <person name="Myskova J."/>
            <person name="Grybchuk D."/>
            <person name="Lestinova T."/>
            <person name="Votypka J."/>
            <person name="Volf P."/>
            <person name="Opperdoes F."/>
            <person name="Flegontov P."/>
            <person name="Lukes J."/>
            <person name="Yurchenko V."/>
        </authorList>
    </citation>
    <scope>NUCLEOTIDE SEQUENCE [LARGE SCALE GENOMIC DNA]</scope>
    <source>
        <strain evidence="2 3">ATCC 30220</strain>
    </source>
</reference>
<accession>A0A0N1ILT8</accession>
<dbReference type="AlphaFoldDB" id="A0A0N1ILT8"/>
<keyword evidence="3" id="KW-1185">Reference proteome</keyword>
<protein>
    <recommendedName>
        <fullName evidence="1">NADH-ubiquinone oxidoreductase 21kDa subunit N-terminal domain-containing protein</fullName>
    </recommendedName>
</protein>
<dbReference type="OMA" id="DQEQLAW"/>
<proteinExistence type="predicted"/>
<organism evidence="2 3">
    <name type="scientific">Leptomonas seymouri</name>
    <dbReference type="NCBI Taxonomy" id="5684"/>
    <lineage>
        <taxon>Eukaryota</taxon>
        <taxon>Discoba</taxon>
        <taxon>Euglenozoa</taxon>
        <taxon>Kinetoplastea</taxon>
        <taxon>Metakinetoplastina</taxon>
        <taxon>Trypanosomatida</taxon>
        <taxon>Trypanosomatidae</taxon>
        <taxon>Leishmaniinae</taxon>
        <taxon>Leptomonas</taxon>
    </lineage>
</organism>
<evidence type="ECO:0000259" key="1">
    <source>
        <dbReference type="Pfam" id="PF10785"/>
    </source>
</evidence>
<evidence type="ECO:0000313" key="3">
    <source>
        <dbReference type="Proteomes" id="UP000038009"/>
    </source>
</evidence>
<dbReference type="Pfam" id="PF10785">
    <property type="entry name" value="NADH-u_ox-rdase"/>
    <property type="match status" value="1"/>
</dbReference>
<feature type="domain" description="NADH-ubiquinone oxidoreductase 21kDa subunit N-terminal" evidence="1">
    <location>
        <begin position="83"/>
        <end position="162"/>
    </location>
</feature>
<dbReference type="OrthoDB" id="268913at2759"/>
<dbReference type="EMBL" id="LJSK01000055">
    <property type="protein sequence ID" value="KPI88313.1"/>
    <property type="molecule type" value="Genomic_DNA"/>
</dbReference>
<evidence type="ECO:0000313" key="2">
    <source>
        <dbReference type="EMBL" id="KPI88313.1"/>
    </source>
</evidence>
<dbReference type="VEuPathDB" id="TriTrypDB:Lsey_0055_0260"/>
<dbReference type="Proteomes" id="UP000038009">
    <property type="component" value="Unassembled WGS sequence"/>
</dbReference>
<dbReference type="InterPro" id="IPR019721">
    <property type="entry name" value="NADH-UbQ_OxRdtase_su21_N"/>
</dbReference>
<name>A0A0N1ILT8_LEPSE</name>
<comment type="caution">
    <text evidence="2">The sequence shown here is derived from an EMBL/GenBank/DDBJ whole genome shotgun (WGS) entry which is preliminary data.</text>
</comment>